<sequence length="65" mass="7395">MLALQGGFKEDSWGINMELKLDPGLIRELLQSLMDKCFWKCKGKPMNPSRTGERAKAQIIKDSQI</sequence>
<reference evidence="1" key="2">
    <citation type="submission" date="2025-09" db="UniProtKB">
        <authorList>
            <consortium name="Ensembl"/>
        </authorList>
    </citation>
    <scope>IDENTIFICATION</scope>
</reference>
<protein>
    <submittedName>
        <fullName evidence="1">Uncharacterized protein</fullName>
    </submittedName>
</protein>
<dbReference type="Proteomes" id="UP000694423">
    <property type="component" value="Unplaced"/>
</dbReference>
<reference evidence="1" key="1">
    <citation type="submission" date="2025-08" db="UniProtKB">
        <authorList>
            <consortium name="Ensembl"/>
        </authorList>
    </citation>
    <scope>IDENTIFICATION</scope>
</reference>
<dbReference type="Ensembl" id="ENSDNVT00000009336.1">
    <property type="protein sequence ID" value="ENSDNVP00000007725.1"/>
    <property type="gene ID" value="ENSDNVG00000005484.1"/>
</dbReference>
<evidence type="ECO:0000313" key="1">
    <source>
        <dbReference type="Ensembl" id="ENSDNVP00000007725.1"/>
    </source>
</evidence>
<organism evidence="1 2">
    <name type="scientific">Dromaius novaehollandiae</name>
    <name type="common">Emu</name>
    <dbReference type="NCBI Taxonomy" id="8790"/>
    <lineage>
        <taxon>Eukaryota</taxon>
        <taxon>Metazoa</taxon>
        <taxon>Chordata</taxon>
        <taxon>Craniata</taxon>
        <taxon>Vertebrata</taxon>
        <taxon>Euteleostomi</taxon>
        <taxon>Archelosauria</taxon>
        <taxon>Archosauria</taxon>
        <taxon>Dinosauria</taxon>
        <taxon>Saurischia</taxon>
        <taxon>Theropoda</taxon>
        <taxon>Coelurosauria</taxon>
        <taxon>Aves</taxon>
        <taxon>Palaeognathae</taxon>
        <taxon>Casuariiformes</taxon>
        <taxon>Dromaiidae</taxon>
        <taxon>Dromaius</taxon>
    </lineage>
</organism>
<name>A0A8C4JD86_DRONO</name>
<evidence type="ECO:0000313" key="2">
    <source>
        <dbReference type="Proteomes" id="UP000694423"/>
    </source>
</evidence>
<proteinExistence type="predicted"/>
<keyword evidence="2" id="KW-1185">Reference proteome</keyword>
<accession>A0A8C4JD86</accession>
<dbReference type="AlphaFoldDB" id="A0A8C4JD86"/>